<dbReference type="Pfam" id="PF01420">
    <property type="entry name" value="Methylase_S"/>
    <property type="match status" value="2"/>
</dbReference>
<dbReference type="EMBL" id="AL954747">
    <property type="protein sequence ID" value="CAD86408.1"/>
    <property type="molecule type" value="Genomic_DNA"/>
</dbReference>
<dbReference type="eggNOG" id="COG0732">
    <property type="taxonomic scope" value="Bacteria"/>
</dbReference>
<dbReference type="GO" id="GO:0009035">
    <property type="term" value="F:type I site-specific deoxyribonuclease activity"/>
    <property type="evidence" value="ECO:0007669"/>
    <property type="project" value="UniProtKB-EC"/>
</dbReference>
<dbReference type="Proteomes" id="UP000001416">
    <property type="component" value="Chromosome"/>
</dbReference>
<dbReference type="Gene3D" id="3.90.220.20">
    <property type="entry name" value="DNA methylase specificity domains"/>
    <property type="match status" value="2"/>
</dbReference>
<dbReference type="PANTHER" id="PTHR30408">
    <property type="entry name" value="TYPE-1 RESTRICTION ENZYME ECOKI SPECIFICITY PROTEIN"/>
    <property type="match status" value="1"/>
</dbReference>
<dbReference type="STRING" id="228410.NE2496"/>
<evidence type="ECO:0000259" key="4">
    <source>
        <dbReference type="Pfam" id="PF01420"/>
    </source>
</evidence>
<keyword evidence="6" id="KW-1185">Reference proteome</keyword>
<evidence type="ECO:0000313" key="5">
    <source>
        <dbReference type="EMBL" id="CAD86408.1"/>
    </source>
</evidence>
<keyword evidence="2" id="KW-0680">Restriction system</keyword>
<accession>Q82S62</accession>
<feature type="domain" description="Type I restriction modification DNA specificity" evidence="4">
    <location>
        <begin position="198"/>
        <end position="364"/>
    </location>
</feature>
<name>Q82S62_NITEU</name>
<dbReference type="PANTHER" id="PTHR30408:SF12">
    <property type="entry name" value="TYPE I RESTRICTION ENZYME MJAVIII SPECIFICITY SUBUNIT"/>
    <property type="match status" value="1"/>
</dbReference>
<dbReference type="SUPFAM" id="SSF116734">
    <property type="entry name" value="DNA methylase specificity domain"/>
    <property type="match status" value="2"/>
</dbReference>
<evidence type="ECO:0000313" key="6">
    <source>
        <dbReference type="Proteomes" id="UP000001416"/>
    </source>
</evidence>
<dbReference type="KEGG" id="neu:NE2496"/>
<dbReference type="GO" id="GO:0009307">
    <property type="term" value="P:DNA restriction-modification system"/>
    <property type="evidence" value="ECO:0007669"/>
    <property type="project" value="UniProtKB-KW"/>
</dbReference>
<dbReference type="EC" id="3.1.21.3" evidence="5"/>
<keyword evidence="3" id="KW-0238">DNA-binding</keyword>
<proteinExistence type="inferred from homology"/>
<dbReference type="AlphaFoldDB" id="Q82S62"/>
<dbReference type="CDD" id="cd17293">
    <property type="entry name" value="RMtype1_S_Ppo21ORF8840P_TRD1-CR1_like"/>
    <property type="match status" value="1"/>
</dbReference>
<evidence type="ECO:0000256" key="2">
    <source>
        <dbReference type="ARBA" id="ARBA00022747"/>
    </source>
</evidence>
<protein>
    <submittedName>
        <fullName evidence="5">Restriction modification system, type I</fullName>
        <ecNumber evidence="5">3.1.21.3</ecNumber>
    </submittedName>
</protein>
<gene>
    <name evidence="5" type="ordered locus">NE2496</name>
</gene>
<dbReference type="HOGENOM" id="CLU_021095_12_0_4"/>
<organism evidence="5 6">
    <name type="scientific">Nitrosomonas europaea (strain ATCC 19718 / CIP 103999 / KCTC 2705 / NBRC 14298)</name>
    <dbReference type="NCBI Taxonomy" id="228410"/>
    <lineage>
        <taxon>Bacteria</taxon>
        <taxon>Pseudomonadati</taxon>
        <taxon>Pseudomonadota</taxon>
        <taxon>Betaproteobacteria</taxon>
        <taxon>Nitrosomonadales</taxon>
        <taxon>Nitrosomonadaceae</taxon>
        <taxon>Nitrosomonas</taxon>
    </lineage>
</organism>
<dbReference type="REBASE" id="7154">
    <property type="entry name" value="S.NeuORF2497P"/>
</dbReference>
<comment type="similarity">
    <text evidence="1">Belongs to the type-I restriction system S methylase family.</text>
</comment>
<dbReference type="InterPro" id="IPR052021">
    <property type="entry name" value="Type-I_RS_S_subunit"/>
</dbReference>
<feature type="domain" description="Type I restriction modification DNA specificity" evidence="4">
    <location>
        <begin position="9"/>
        <end position="177"/>
    </location>
</feature>
<dbReference type="InterPro" id="IPR000055">
    <property type="entry name" value="Restrct_endonuc_typeI_TRD"/>
</dbReference>
<evidence type="ECO:0000256" key="3">
    <source>
        <dbReference type="ARBA" id="ARBA00023125"/>
    </source>
</evidence>
<evidence type="ECO:0000256" key="1">
    <source>
        <dbReference type="ARBA" id="ARBA00010923"/>
    </source>
</evidence>
<keyword evidence="5" id="KW-0378">Hydrolase</keyword>
<dbReference type="GO" id="GO:0003677">
    <property type="term" value="F:DNA binding"/>
    <property type="evidence" value="ECO:0007669"/>
    <property type="project" value="UniProtKB-KW"/>
</dbReference>
<reference evidence="5 6" key="1">
    <citation type="journal article" date="2003" name="J. Bacteriol.">
        <title>Complete genome sequence of the ammonia-oxidizing bacterium and obligate chemolithoautotroph Nitrosomonas europaea.</title>
        <authorList>
            <person name="Chain P."/>
            <person name="Lamerdin J."/>
            <person name="Larimer F."/>
            <person name="Regala W."/>
            <person name="Land M."/>
            <person name="Hauser L."/>
            <person name="Hooper A."/>
            <person name="Klotz M."/>
            <person name="Norton J."/>
            <person name="Sayavedra-Soto L."/>
            <person name="Arciero D."/>
            <person name="Hommes N."/>
            <person name="Whittaker M."/>
            <person name="Arp D."/>
        </authorList>
    </citation>
    <scope>NUCLEOTIDE SEQUENCE [LARGE SCALE GENOMIC DNA]</scope>
    <source>
        <strain evidence="6">ATCC 19718 / CIP 103999 / KCTC 2705 / NBRC 14298</strain>
    </source>
</reference>
<sequence length="547" mass="60022">MIPMKPTPLRQLAIVSAGQAAPKSDEFSDYGTPFVRAGSLDRLLSGEPESGLELVSEETARRRKLKTYPRGTVLFAKSGMSATKDRVYVLQNPAHVVSHLATLIPKSGTHIDYLRLALKHFPPSSLIKDPAYPAIGLGDIEDFKIPTPDSSDAQIRIAHLLGKVEGLIAQRKQHLQQLDDLLKSVFLEMFGDPVRNEKGWDKPALTAFGKISTGNTPPRSESVNYDGDFIEWIKTDNITGDAVCVTPSTEHLSEIGARKARTVTSGALLVACIAGSVESIGRAALTDRTVSFNQQINAIQPGKDVNPLYLYGLFKLSRSYIQSHATKGMKKILTKGDFEKITMIKPSFEMQNRFAVIFEKVESIKSRYKQSLADLETLYGALSQQAFKGELDLSRVPIPAQLVAPVSPGDQATVPEPVVQTVPAIHLPDTGNLLAALENSEARKALIAEWLEAYRQQLGDAPFSVQDFMVAVSDRLTEWLQTVVEDEGVTDEQKNRLAEFYPSNDVGLDVNDYEHIKKWVFEALAAGALTQGGNKVGNRIELKAVQS</sequence>
<dbReference type="Gene3D" id="1.10.287.1120">
    <property type="entry name" value="Bipartite methylase S protein"/>
    <property type="match status" value="2"/>
</dbReference>
<dbReference type="InterPro" id="IPR044946">
    <property type="entry name" value="Restrct_endonuc_typeI_TRD_sf"/>
</dbReference>